<accession>A0A2S7U050</accession>
<name>A0A2S7U050_9BACT</name>
<evidence type="ECO:0000313" key="3">
    <source>
        <dbReference type="EMBL" id="PQJ28378.1"/>
    </source>
</evidence>
<dbReference type="EMBL" id="MQWA01000001">
    <property type="protein sequence ID" value="PQJ28378.1"/>
    <property type="molecule type" value="Genomic_DNA"/>
</dbReference>
<evidence type="ECO:0000313" key="4">
    <source>
        <dbReference type="Proteomes" id="UP000239907"/>
    </source>
</evidence>
<feature type="transmembrane region" description="Helical" evidence="2">
    <location>
        <begin position="12"/>
        <end position="34"/>
    </location>
</feature>
<keyword evidence="2" id="KW-0812">Transmembrane</keyword>
<feature type="region of interest" description="Disordered" evidence="1">
    <location>
        <begin position="129"/>
        <end position="149"/>
    </location>
</feature>
<proteinExistence type="predicted"/>
<comment type="caution">
    <text evidence="3">The sequence shown here is derived from an EMBL/GenBank/DDBJ whole genome shotgun (WGS) entry which is preliminary data.</text>
</comment>
<dbReference type="Proteomes" id="UP000239907">
    <property type="component" value="Unassembled WGS sequence"/>
</dbReference>
<keyword evidence="4" id="KW-1185">Reference proteome</keyword>
<protein>
    <submittedName>
        <fullName evidence="3">Uncharacterized protein</fullName>
    </submittedName>
</protein>
<reference evidence="3 4" key="1">
    <citation type="submission" date="2016-12" db="EMBL/GenBank/DDBJ databases">
        <title>Study of bacterial adaptation to deep sea.</title>
        <authorList>
            <person name="Song J."/>
            <person name="Yoshizawa S."/>
            <person name="Kogure K."/>
        </authorList>
    </citation>
    <scope>NUCLEOTIDE SEQUENCE [LARGE SCALE GENOMIC DNA]</scope>
    <source>
        <strain evidence="3 4">SAORIC-165</strain>
    </source>
</reference>
<keyword evidence="2" id="KW-0472">Membrane</keyword>
<evidence type="ECO:0000256" key="1">
    <source>
        <dbReference type="SAM" id="MobiDB-lite"/>
    </source>
</evidence>
<organism evidence="3 4">
    <name type="scientific">Rubritalea profundi</name>
    <dbReference type="NCBI Taxonomy" id="1658618"/>
    <lineage>
        <taxon>Bacteria</taxon>
        <taxon>Pseudomonadati</taxon>
        <taxon>Verrucomicrobiota</taxon>
        <taxon>Verrucomicrobiia</taxon>
        <taxon>Verrucomicrobiales</taxon>
        <taxon>Rubritaleaceae</taxon>
        <taxon>Rubritalea</taxon>
    </lineage>
</organism>
<gene>
    <name evidence="3" type="ORF">BSZ32_07535</name>
</gene>
<evidence type="ECO:0000256" key="2">
    <source>
        <dbReference type="SAM" id="Phobius"/>
    </source>
</evidence>
<sequence>MNEKPPVTRNMIIAQWAILVLLLAILGIISYGPIQKQVRAAEMTTANNYFKQVYTALFSYAKDHDGIYPTDFENESPTAAACFDKLVQSRVMDDEDCFWNRNNALTLGTASKASPDNISPLTENENTTGYVMDSRHAPGPTSSLFSIARQKQEFSTPVYGKEKPS</sequence>
<dbReference type="RefSeq" id="WP_105042879.1">
    <property type="nucleotide sequence ID" value="NZ_MQWA01000001.1"/>
</dbReference>
<dbReference type="AlphaFoldDB" id="A0A2S7U050"/>
<keyword evidence="2" id="KW-1133">Transmembrane helix</keyword>